<sequence>MSEQIISPEGYEKLKNELDFLTNTKRREIAVRIQSAKDMGDLSENAEYSDAKDEQAFNEGRISEINQMLKNLTIVENGKGGGTVGMGSSVMAKCNGNDKQYTIVSFNEADPLAGKISNESPLGQALLNKKKGDKVKVKTPKGEIEYEIIKIE</sequence>
<dbReference type="Pfam" id="PF01272">
    <property type="entry name" value="GreA_GreB"/>
    <property type="match status" value="1"/>
</dbReference>
<dbReference type="InterPro" id="IPR036953">
    <property type="entry name" value="GreA/GreB_C_sf"/>
</dbReference>
<dbReference type="GO" id="GO:0032784">
    <property type="term" value="P:regulation of DNA-templated transcription elongation"/>
    <property type="evidence" value="ECO:0007669"/>
    <property type="project" value="UniProtKB-UniRule"/>
</dbReference>
<dbReference type="InterPro" id="IPR006359">
    <property type="entry name" value="Tscrpt_elong_fac_GreA"/>
</dbReference>
<evidence type="ECO:0000313" key="12">
    <source>
        <dbReference type="EMBL" id="KKQ69647.1"/>
    </source>
</evidence>
<comment type="similarity">
    <text evidence="1 8 9">Belongs to the GreA/GreB family.</text>
</comment>
<dbReference type="PANTHER" id="PTHR30437:SF4">
    <property type="entry name" value="TRANSCRIPTION ELONGATION FACTOR GREA"/>
    <property type="match status" value="1"/>
</dbReference>
<dbReference type="EMBL" id="LBUU01000011">
    <property type="protein sequence ID" value="KKQ69647.1"/>
    <property type="molecule type" value="Genomic_DNA"/>
</dbReference>
<dbReference type="GO" id="GO:0070063">
    <property type="term" value="F:RNA polymerase binding"/>
    <property type="evidence" value="ECO:0007669"/>
    <property type="project" value="InterPro"/>
</dbReference>
<feature type="domain" description="Transcription elongation factor GreA/GreB C-terminal" evidence="10">
    <location>
        <begin position="82"/>
        <end position="152"/>
    </location>
</feature>
<dbReference type="PIRSF" id="PIRSF006092">
    <property type="entry name" value="GreA_GreB"/>
    <property type="match status" value="1"/>
</dbReference>
<keyword evidence="12" id="KW-0251">Elongation factor</keyword>
<protein>
    <recommendedName>
        <fullName evidence="2 8">Transcription elongation factor GreA</fullName>
    </recommendedName>
    <alternativeName>
        <fullName evidence="7 8">Transcript cleavage factor GreA</fullName>
    </alternativeName>
</protein>
<dbReference type="GO" id="GO:0003746">
    <property type="term" value="F:translation elongation factor activity"/>
    <property type="evidence" value="ECO:0007669"/>
    <property type="project" value="UniProtKB-KW"/>
</dbReference>
<dbReference type="Gene3D" id="1.10.287.180">
    <property type="entry name" value="Transcription elongation factor, GreA/GreB, N-terminal domain"/>
    <property type="match status" value="1"/>
</dbReference>
<evidence type="ECO:0000256" key="6">
    <source>
        <dbReference type="ARBA" id="ARBA00024916"/>
    </source>
</evidence>
<dbReference type="InterPro" id="IPR001437">
    <property type="entry name" value="Tscrpt_elong_fac_GreA/B_C"/>
</dbReference>
<evidence type="ECO:0000313" key="13">
    <source>
        <dbReference type="Proteomes" id="UP000034022"/>
    </source>
</evidence>
<dbReference type="Gene3D" id="3.10.50.30">
    <property type="entry name" value="Transcription elongation factor, GreA/GreB, C-terminal domain"/>
    <property type="match status" value="1"/>
</dbReference>
<dbReference type="NCBIfam" id="TIGR01462">
    <property type="entry name" value="greA"/>
    <property type="match status" value="1"/>
</dbReference>
<dbReference type="PATRIC" id="fig|1618638.3.peg.1147"/>
<dbReference type="NCBIfam" id="NF001263">
    <property type="entry name" value="PRK00226.1-4"/>
    <property type="match status" value="1"/>
</dbReference>
<comment type="function">
    <text evidence="6 8 9">Necessary for efficient RNA polymerase transcription elongation past template-encoded arresting sites. The arresting sites in DNA have the property of trapping a certain fraction of elongating RNA polymerases that pass through, resulting in locked ternary complexes. Cleavage of the nascent transcript by cleavage factors such as GreA or GreB allows the resumption of elongation from the new 3'terminus. GreA releases sequences of 2 to 3 nucleotides.</text>
</comment>
<dbReference type="Pfam" id="PF03449">
    <property type="entry name" value="GreA_GreB_N"/>
    <property type="match status" value="1"/>
</dbReference>
<comment type="caution">
    <text evidence="12">The sequence shown here is derived from an EMBL/GenBank/DDBJ whole genome shotgun (WGS) entry which is preliminary data.</text>
</comment>
<evidence type="ECO:0000256" key="7">
    <source>
        <dbReference type="ARBA" id="ARBA00030776"/>
    </source>
</evidence>
<evidence type="ECO:0000256" key="9">
    <source>
        <dbReference type="RuleBase" id="RU000556"/>
    </source>
</evidence>
<proteinExistence type="inferred from homology"/>
<keyword evidence="3 8" id="KW-0805">Transcription regulation</keyword>
<evidence type="ECO:0000259" key="10">
    <source>
        <dbReference type="Pfam" id="PF01272"/>
    </source>
</evidence>
<accession>A0A0G0JSP4</accession>
<dbReference type="SUPFAM" id="SSF54534">
    <property type="entry name" value="FKBP-like"/>
    <property type="match status" value="1"/>
</dbReference>
<dbReference type="FunFam" id="1.10.287.180:FF:000001">
    <property type="entry name" value="Transcription elongation factor GreA"/>
    <property type="match status" value="1"/>
</dbReference>
<name>A0A0G0JSP4_9BACT</name>
<dbReference type="InterPro" id="IPR028624">
    <property type="entry name" value="Tscrpt_elong_fac_GreA/B"/>
</dbReference>
<dbReference type="Proteomes" id="UP000034022">
    <property type="component" value="Unassembled WGS sequence"/>
</dbReference>
<keyword evidence="4 8" id="KW-0238">DNA-binding</keyword>
<dbReference type="InterPro" id="IPR036805">
    <property type="entry name" value="Tscrpt_elong_fac_GreA/B_N_sf"/>
</dbReference>
<evidence type="ECO:0000256" key="1">
    <source>
        <dbReference type="ARBA" id="ARBA00008213"/>
    </source>
</evidence>
<feature type="domain" description="Transcription elongation factor GreA/GreB N-terminal" evidence="11">
    <location>
        <begin position="5"/>
        <end position="74"/>
    </location>
</feature>
<evidence type="ECO:0000256" key="2">
    <source>
        <dbReference type="ARBA" id="ARBA00013729"/>
    </source>
</evidence>
<dbReference type="PROSITE" id="PS00829">
    <property type="entry name" value="GREAB_1"/>
    <property type="match status" value="1"/>
</dbReference>
<evidence type="ECO:0000256" key="3">
    <source>
        <dbReference type="ARBA" id="ARBA00023015"/>
    </source>
</evidence>
<dbReference type="PANTHER" id="PTHR30437">
    <property type="entry name" value="TRANSCRIPTION ELONGATION FACTOR GREA"/>
    <property type="match status" value="1"/>
</dbReference>
<keyword evidence="12" id="KW-0648">Protein biosynthesis</keyword>
<dbReference type="FunFam" id="3.10.50.30:FF:000001">
    <property type="entry name" value="Transcription elongation factor GreA"/>
    <property type="match status" value="1"/>
</dbReference>
<dbReference type="PROSITE" id="PS00830">
    <property type="entry name" value="GREAB_2"/>
    <property type="match status" value="1"/>
</dbReference>
<evidence type="ECO:0000256" key="8">
    <source>
        <dbReference type="HAMAP-Rule" id="MF_00105"/>
    </source>
</evidence>
<dbReference type="InterPro" id="IPR023459">
    <property type="entry name" value="Tscrpt_elong_fac_GreA/B_fam"/>
</dbReference>
<dbReference type="SUPFAM" id="SSF46557">
    <property type="entry name" value="GreA transcript cleavage protein, N-terminal domain"/>
    <property type="match status" value="1"/>
</dbReference>
<dbReference type="GO" id="GO:0006354">
    <property type="term" value="P:DNA-templated transcription elongation"/>
    <property type="evidence" value="ECO:0007669"/>
    <property type="project" value="TreeGrafter"/>
</dbReference>
<keyword evidence="5 8" id="KW-0804">Transcription</keyword>
<dbReference type="InterPro" id="IPR022691">
    <property type="entry name" value="Tscrpt_elong_fac_GreA/B_N"/>
</dbReference>
<dbReference type="AlphaFoldDB" id="A0A0G0JSP4"/>
<evidence type="ECO:0000259" key="11">
    <source>
        <dbReference type="Pfam" id="PF03449"/>
    </source>
</evidence>
<reference evidence="12 13" key="1">
    <citation type="journal article" date="2015" name="Nature">
        <title>rRNA introns, odd ribosomes, and small enigmatic genomes across a large radiation of phyla.</title>
        <authorList>
            <person name="Brown C.T."/>
            <person name="Hug L.A."/>
            <person name="Thomas B.C."/>
            <person name="Sharon I."/>
            <person name="Castelle C.J."/>
            <person name="Singh A."/>
            <person name="Wilkins M.J."/>
            <person name="Williams K.H."/>
            <person name="Banfield J.F."/>
        </authorList>
    </citation>
    <scope>NUCLEOTIDE SEQUENCE [LARGE SCALE GENOMIC DNA]</scope>
</reference>
<dbReference type="HAMAP" id="MF_00105">
    <property type="entry name" value="GreA_GreB"/>
    <property type="match status" value="1"/>
</dbReference>
<evidence type="ECO:0000256" key="5">
    <source>
        <dbReference type="ARBA" id="ARBA00023163"/>
    </source>
</evidence>
<dbReference type="InterPro" id="IPR018151">
    <property type="entry name" value="TF_GreA/GreB_CS"/>
</dbReference>
<evidence type="ECO:0000256" key="4">
    <source>
        <dbReference type="ARBA" id="ARBA00023125"/>
    </source>
</evidence>
<organism evidence="12 13">
    <name type="scientific">Candidatus Falkowbacteria bacterium GW2011_GWE1_38_31</name>
    <dbReference type="NCBI Taxonomy" id="1618638"/>
    <lineage>
        <taxon>Bacteria</taxon>
        <taxon>Candidatus Falkowiibacteriota</taxon>
    </lineage>
</organism>
<gene>
    <name evidence="8" type="primary">greA</name>
    <name evidence="12" type="ORF">US91_C0011G0017</name>
</gene>
<dbReference type="GO" id="GO:0003677">
    <property type="term" value="F:DNA binding"/>
    <property type="evidence" value="ECO:0007669"/>
    <property type="project" value="UniProtKB-UniRule"/>
</dbReference>